<dbReference type="InterPro" id="IPR032557">
    <property type="entry name" value="DUF4935"/>
</dbReference>
<feature type="domain" description="DUF4935" evidence="1">
    <location>
        <begin position="9"/>
        <end position="175"/>
    </location>
</feature>
<gene>
    <name evidence="2" type="ORF">A9K56_03995</name>
</gene>
<organism evidence="2 3">
    <name type="scientific">Stenotrophomonas maltophilia</name>
    <name type="common">Pseudomonas maltophilia</name>
    <name type="synonym">Xanthomonas maltophilia</name>
    <dbReference type="NCBI Taxonomy" id="40324"/>
    <lineage>
        <taxon>Bacteria</taxon>
        <taxon>Pseudomonadati</taxon>
        <taxon>Pseudomonadota</taxon>
        <taxon>Gammaproteobacteria</taxon>
        <taxon>Lysobacterales</taxon>
        <taxon>Lysobacteraceae</taxon>
        <taxon>Stenotrophomonas</taxon>
        <taxon>Stenotrophomonas maltophilia group</taxon>
    </lineage>
</organism>
<sequence>MAAGRGKRVFVDANIWISWGYQFSKAEATTLVGLVEHELVRVVVTDLTVIEVAKRFRDIDFEKLEPLTKADIRGLAKQLLGVDIPVVDREELRTSLFNGHLDAVRLRLRNRFNVEVRSIDTVKPSQVLTHYTNGTGLFGPAGKKNQFPDAFIFSAIAGDLSERNPLIVLSQDGDFANACEKTAHIHRVTSMAGLLKELAIEPEGAAMIALVVAAPNQFELALTDMLQDYGVEATDVEDAEIEVLDVQRVSDLQLTGLYRISEEDSKYIGFGTCSVEASITFTHPDWDTATWDSEDRVPIPHRSIDGEMDADIDNIKFSFLVDITNGVVRSVSNCEARGPRGITTQLLSHWDY</sequence>
<name>A0AAP7L1W1_STEMA</name>
<dbReference type="RefSeq" id="WP_065181507.1">
    <property type="nucleotide sequence ID" value="NZ_LYVI01000002.1"/>
</dbReference>
<comment type="caution">
    <text evidence="2">The sequence shown here is derived from an EMBL/GenBank/DDBJ whole genome shotgun (WGS) entry which is preliminary data.</text>
</comment>
<accession>A0AAP7L1W1</accession>
<dbReference type="Pfam" id="PF16289">
    <property type="entry name" value="PIN_12"/>
    <property type="match status" value="1"/>
</dbReference>
<evidence type="ECO:0000313" key="2">
    <source>
        <dbReference type="EMBL" id="OBU62817.1"/>
    </source>
</evidence>
<dbReference type="EMBL" id="LYVI01000002">
    <property type="protein sequence ID" value="OBU62817.1"/>
    <property type="molecule type" value="Genomic_DNA"/>
</dbReference>
<evidence type="ECO:0000313" key="3">
    <source>
        <dbReference type="Proteomes" id="UP000092125"/>
    </source>
</evidence>
<protein>
    <recommendedName>
        <fullName evidence="1">DUF4935 domain-containing protein</fullName>
    </recommendedName>
</protein>
<reference evidence="2 3" key="1">
    <citation type="submission" date="2016-05" db="EMBL/GenBank/DDBJ databases">
        <title>Draft Genome Sequences of Stenotrophomonas maltophilia Strains Sm32COP, Sm41DVV, Sm46PAILV, SmF3, SmF22, SmSOFb1 and SmCVFa1, Isolated from Different Manures, in France.</title>
        <authorList>
            <person name="Nazaret S."/>
            <person name="Bodilis J."/>
        </authorList>
    </citation>
    <scope>NUCLEOTIDE SEQUENCE [LARGE SCALE GENOMIC DNA]</scope>
    <source>
        <strain evidence="2 3">Sm41DVV</strain>
    </source>
</reference>
<dbReference type="AlphaFoldDB" id="A0AAP7L1W1"/>
<proteinExistence type="predicted"/>
<evidence type="ECO:0000259" key="1">
    <source>
        <dbReference type="Pfam" id="PF16289"/>
    </source>
</evidence>
<dbReference type="Proteomes" id="UP000092125">
    <property type="component" value="Unassembled WGS sequence"/>
</dbReference>